<comment type="cofactor">
    <cofactor evidence="1">
        <name>heme</name>
        <dbReference type="ChEBI" id="CHEBI:30413"/>
    </cofactor>
</comment>
<evidence type="ECO:0000256" key="1">
    <source>
        <dbReference type="ARBA" id="ARBA00001971"/>
    </source>
</evidence>
<keyword evidence="4 6" id="KW-0408">Iron</keyword>
<sequence>MRFPTVAHFICVTLQYFGRPRDFFPNHFDVDACSSRSAYAFIPFSAGPRNCIGKESVIHLFTYLNVYIVTVARRQRFAVMEEKVLLARLVRQFRFRATMTFQENRGLPELVLRPSRGVPLIVERRLE</sequence>
<accession>A0A3P8A651</accession>
<dbReference type="GO" id="GO:0020037">
    <property type="term" value="F:heme binding"/>
    <property type="evidence" value="ECO:0007669"/>
    <property type="project" value="InterPro"/>
</dbReference>
<evidence type="ECO:0008006" key="8">
    <source>
        <dbReference type="Google" id="ProtNLM"/>
    </source>
</evidence>
<dbReference type="Pfam" id="PF00067">
    <property type="entry name" value="p450"/>
    <property type="match status" value="1"/>
</dbReference>
<dbReference type="GO" id="GO:0016705">
    <property type="term" value="F:oxidoreductase activity, acting on paired donors, with incorporation or reduction of molecular oxygen"/>
    <property type="evidence" value="ECO:0007669"/>
    <property type="project" value="InterPro"/>
</dbReference>
<dbReference type="OrthoDB" id="1470350at2759"/>
<protein>
    <recommendedName>
        <fullName evidence="8">Cytochrome P450</fullName>
    </recommendedName>
</protein>
<dbReference type="GO" id="GO:0005506">
    <property type="term" value="F:iron ion binding"/>
    <property type="evidence" value="ECO:0007669"/>
    <property type="project" value="InterPro"/>
</dbReference>
<organism evidence="7">
    <name type="scientific">Heligmosomoides polygyrus</name>
    <name type="common">Parasitic roundworm</name>
    <dbReference type="NCBI Taxonomy" id="6339"/>
    <lineage>
        <taxon>Eukaryota</taxon>
        <taxon>Metazoa</taxon>
        <taxon>Ecdysozoa</taxon>
        <taxon>Nematoda</taxon>
        <taxon>Chromadorea</taxon>
        <taxon>Rhabditida</taxon>
        <taxon>Rhabditina</taxon>
        <taxon>Rhabditomorpha</taxon>
        <taxon>Strongyloidea</taxon>
        <taxon>Heligmosomidae</taxon>
        <taxon>Heligmosomoides</taxon>
    </lineage>
</organism>
<name>A0A3P8A651_HELPZ</name>
<dbReference type="InterPro" id="IPR050196">
    <property type="entry name" value="Cytochrome_P450_Monoox"/>
</dbReference>
<dbReference type="EMBL" id="UZAH01029554">
    <property type="protein sequence ID" value="VDP06691.1"/>
    <property type="molecule type" value="Genomic_DNA"/>
</dbReference>
<dbReference type="InterPro" id="IPR036396">
    <property type="entry name" value="Cyt_P450_sf"/>
</dbReference>
<evidence type="ECO:0000256" key="2">
    <source>
        <dbReference type="ARBA" id="ARBA00010617"/>
    </source>
</evidence>
<evidence type="ECO:0000256" key="6">
    <source>
        <dbReference type="RuleBase" id="RU000461"/>
    </source>
</evidence>
<dbReference type="Gene3D" id="1.10.630.10">
    <property type="entry name" value="Cytochrome P450"/>
    <property type="match status" value="1"/>
</dbReference>
<dbReference type="PANTHER" id="PTHR24291:SF146">
    <property type="entry name" value="CYTOCHROME P450"/>
    <property type="match status" value="1"/>
</dbReference>
<evidence type="ECO:0000256" key="4">
    <source>
        <dbReference type="ARBA" id="ARBA00023004"/>
    </source>
</evidence>
<dbReference type="AlphaFoldDB" id="A0A3P8A651"/>
<evidence type="ECO:0000313" key="7">
    <source>
        <dbReference type="EMBL" id="VDP06691.1"/>
    </source>
</evidence>
<keyword evidence="3 6" id="KW-0349">Heme</keyword>
<keyword evidence="5 6" id="KW-0503">Monooxygenase</keyword>
<proteinExistence type="inferred from homology"/>
<dbReference type="SUPFAM" id="SSF48264">
    <property type="entry name" value="Cytochrome P450"/>
    <property type="match status" value="1"/>
</dbReference>
<keyword evidence="6" id="KW-0479">Metal-binding</keyword>
<comment type="similarity">
    <text evidence="2 6">Belongs to the cytochrome P450 family.</text>
</comment>
<dbReference type="PROSITE" id="PS00086">
    <property type="entry name" value="CYTOCHROME_P450"/>
    <property type="match status" value="1"/>
</dbReference>
<reference evidence="7" key="1">
    <citation type="submission" date="2018-11" db="EMBL/GenBank/DDBJ databases">
        <authorList>
            <consortium name="Pathogen Informatics"/>
        </authorList>
    </citation>
    <scope>NUCLEOTIDE SEQUENCE [LARGE SCALE GENOMIC DNA]</scope>
</reference>
<dbReference type="GO" id="GO:0004497">
    <property type="term" value="F:monooxygenase activity"/>
    <property type="evidence" value="ECO:0007669"/>
    <property type="project" value="UniProtKB-KW"/>
</dbReference>
<gene>
    <name evidence="7" type="ORF">HPBE_LOCUS16683</name>
</gene>
<dbReference type="PANTHER" id="PTHR24291">
    <property type="entry name" value="CYTOCHROME P450 FAMILY 4"/>
    <property type="match status" value="1"/>
</dbReference>
<dbReference type="InterPro" id="IPR017972">
    <property type="entry name" value="Cyt_P450_CS"/>
</dbReference>
<evidence type="ECO:0000256" key="5">
    <source>
        <dbReference type="ARBA" id="ARBA00023033"/>
    </source>
</evidence>
<dbReference type="InterPro" id="IPR001128">
    <property type="entry name" value="Cyt_P450"/>
</dbReference>
<evidence type="ECO:0000256" key="3">
    <source>
        <dbReference type="ARBA" id="ARBA00022617"/>
    </source>
</evidence>
<keyword evidence="6" id="KW-0560">Oxidoreductase</keyword>